<dbReference type="RefSeq" id="WP_206587613.1">
    <property type="nucleotide sequence ID" value="NZ_JAFKCU010000003.1"/>
</dbReference>
<evidence type="ECO:0000313" key="1">
    <source>
        <dbReference type="EMBL" id="MBN7816961.1"/>
    </source>
</evidence>
<name>A0ABS3CLA8_9BACT</name>
<evidence type="ECO:0000313" key="2">
    <source>
        <dbReference type="Proteomes" id="UP000664480"/>
    </source>
</evidence>
<proteinExistence type="predicted"/>
<reference evidence="1 2" key="1">
    <citation type="submission" date="2021-03" db="EMBL/GenBank/DDBJ databases">
        <title>novel species isolated from a fishpond in China.</title>
        <authorList>
            <person name="Lu H."/>
            <person name="Cai Z."/>
        </authorList>
    </citation>
    <scope>NUCLEOTIDE SEQUENCE [LARGE SCALE GENOMIC DNA]</scope>
    <source>
        <strain evidence="1 2">YJ13C</strain>
    </source>
</reference>
<sequence>MKTNNELKKIEKVFQQYGISLKGKRKYDRFEQDLKMDKVFVSGLIFDLEYELHKEINDDKVNTVQAPYQLIELLMIC</sequence>
<dbReference type="Proteomes" id="UP000664480">
    <property type="component" value="Unassembled WGS sequence"/>
</dbReference>
<organism evidence="1 2">
    <name type="scientific">Algoriphagus pacificus</name>
    <dbReference type="NCBI Taxonomy" id="2811234"/>
    <lineage>
        <taxon>Bacteria</taxon>
        <taxon>Pseudomonadati</taxon>
        <taxon>Bacteroidota</taxon>
        <taxon>Cytophagia</taxon>
        <taxon>Cytophagales</taxon>
        <taxon>Cyclobacteriaceae</taxon>
        <taxon>Algoriphagus</taxon>
    </lineage>
</organism>
<gene>
    <name evidence="1" type="ORF">J0A69_16060</name>
</gene>
<comment type="caution">
    <text evidence="1">The sequence shown here is derived from an EMBL/GenBank/DDBJ whole genome shotgun (WGS) entry which is preliminary data.</text>
</comment>
<dbReference type="EMBL" id="JAFKCU010000003">
    <property type="protein sequence ID" value="MBN7816961.1"/>
    <property type="molecule type" value="Genomic_DNA"/>
</dbReference>
<accession>A0ABS3CLA8</accession>
<keyword evidence="2" id="KW-1185">Reference proteome</keyword>
<protein>
    <submittedName>
        <fullName evidence="1">Acyl carrier protein</fullName>
    </submittedName>
</protein>